<proteinExistence type="predicted"/>
<evidence type="ECO:0000313" key="3">
    <source>
        <dbReference type="Proteomes" id="UP000187012"/>
    </source>
</evidence>
<reference evidence="2 3" key="1">
    <citation type="submission" date="2016-12" db="EMBL/GenBank/DDBJ databases">
        <authorList>
            <person name="Song W.-J."/>
            <person name="Kurnit D.M."/>
        </authorList>
    </citation>
    <scope>NUCLEOTIDE SEQUENCE [LARGE SCALE GENOMIC DNA]</scope>
    <source>
        <strain evidence="2 3">STM7296</strain>
    </source>
</reference>
<keyword evidence="1" id="KW-0472">Membrane</keyword>
<dbReference type="PROSITE" id="PS51257">
    <property type="entry name" value="PROKAR_LIPOPROTEIN"/>
    <property type="match status" value="1"/>
</dbReference>
<organism evidence="2 3">
    <name type="scientific">Paraburkholderia ribeironis</name>
    <dbReference type="NCBI Taxonomy" id="1247936"/>
    <lineage>
        <taxon>Bacteria</taxon>
        <taxon>Pseudomonadati</taxon>
        <taxon>Pseudomonadota</taxon>
        <taxon>Betaproteobacteria</taxon>
        <taxon>Burkholderiales</taxon>
        <taxon>Burkholderiaceae</taxon>
        <taxon>Paraburkholderia</taxon>
    </lineage>
</organism>
<dbReference type="EMBL" id="CYGX02000019">
    <property type="protein sequence ID" value="SIT39130.1"/>
    <property type="molecule type" value="Genomic_DNA"/>
</dbReference>
<feature type="transmembrane region" description="Helical" evidence="1">
    <location>
        <begin position="15"/>
        <end position="36"/>
    </location>
</feature>
<protein>
    <submittedName>
        <fullName evidence="2">Uncharacterized protein</fullName>
    </submittedName>
</protein>
<dbReference type="STRING" id="1247936.BN2475_190080"/>
<dbReference type="AlphaFoldDB" id="A0A1N7RVK8"/>
<evidence type="ECO:0000313" key="2">
    <source>
        <dbReference type="EMBL" id="SIT39130.1"/>
    </source>
</evidence>
<sequence>MRLSPYACNRKLRSFIPIIQTAASCGRFIFIAAALADSAHSRIKSMREIAVIQLWTRRPGS</sequence>
<keyword evidence="1" id="KW-1133">Transmembrane helix</keyword>
<accession>A0A1N7RVK8</accession>
<name>A0A1N7RVK8_9BURK</name>
<gene>
    <name evidence="2" type="ORF">BN2475_190080</name>
</gene>
<keyword evidence="1" id="KW-0812">Transmembrane</keyword>
<evidence type="ECO:0000256" key="1">
    <source>
        <dbReference type="SAM" id="Phobius"/>
    </source>
</evidence>
<keyword evidence="3" id="KW-1185">Reference proteome</keyword>
<dbReference type="Proteomes" id="UP000187012">
    <property type="component" value="Unassembled WGS sequence"/>
</dbReference>